<dbReference type="PANTHER" id="PTHR37984">
    <property type="entry name" value="PROTEIN CBG26694"/>
    <property type="match status" value="1"/>
</dbReference>
<dbReference type="AlphaFoldDB" id="A0A3N0YE37"/>
<dbReference type="InterPro" id="IPR036397">
    <property type="entry name" value="RNaseH_sf"/>
</dbReference>
<protein>
    <submittedName>
        <fullName evidence="1">Retrovirus-related Pol polyprotein from transposon 412</fullName>
    </submittedName>
</protein>
<dbReference type="Proteomes" id="UP000281406">
    <property type="component" value="Unassembled WGS sequence"/>
</dbReference>
<organism evidence="1 2">
    <name type="scientific">Anabarilius grahami</name>
    <name type="common">Kanglang fish</name>
    <name type="synonym">Barilius grahami</name>
    <dbReference type="NCBI Taxonomy" id="495550"/>
    <lineage>
        <taxon>Eukaryota</taxon>
        <taxon>Metazoa</taxon>
        <taxon>Chordata</taxon>
        <taxon>Craniata</taxon>
        <taxon>Vertebrata</taxon>
        <taxon>Euteleostomi</taxon>
        <taxon>Actinopterygii</taxon>
        <taxon>Neopterygii</taxon>
        <taxon>Teleostei</taxon>
        <taxon>Ostariophysi</taxon>
        <taxon>Cypriniformes</taxon>
        <taxon>Xenocyprididae</taxon>
        <taxon>Xenocypridinae</taxon>
        <taxon>Xenocypridinae incertae sedis</taxon>
        <taxon>Anabarilius</taxon>
    </lineage>
</organism>
<evidence type="ECO:0000313" key="2">
    <source>
        <dbReference type="Proteomes" id="UP000281406"/>
    </source>
</evidence>
<proteinExistence type="predicted"/>
<evidence type="ECO:0000313" key="1">
    <source>
        <dbReference type="EMBL" id="ROL44506.1"/>
    </source>
</evidence>
<dbReference type="Gene3D" id="3.30.420.10">
    <property type="entry name" value="Ribonuclease H-like superfamily/Ribonuclease H"/>
    <property type="match status" value="1"/>
</dbReference>
<comment type="caution">
    <text evidence="1">The sequence shown here is derived from an EMBL/GenBank/DDBJ whole genome shotgun (WGS) entry which is preliminary data.</text>
</comment>
<keyword evidence="2" id="KW-1185">Reference proteome</keyword>
<dbReference type="InterPro" id="IPR050951">
    <property type="entry name" value="Retrovirus_Pol_polyprotein"/>
</dbReference>
<sequence length="191" mass="22276">MLRKYVSTNQKDWDVKLPLVLMAIRATPQESTRVSPFELMTGRQMTLPLHLLYQPGDSSLVSAYTTHQYLDELHRHLRTTFAFAQQQLQKSAEGQKAYYDRKASYQELDVGDRVWYYSFAQPPKTASKRLSKKFLPHWTGPHDIVDKLSPVAYRIKLNRGQKEPILKWVHRNQIKRHVAVDRERQGGNNAS</sequence>
<dbReference type="PANTHER" id="PTHR37984:SF12">
    <property type="entry name" value="RIBONUCLEASE H"/>
    <property type="match status" value="1"/>
</dbReference>
<dbReference type="GO" id="GO:0003676">
    <property type="term" value="F:nucleic acid binding"/>
    <property type="evidence" value="ECO:0007669"/>
    <property type="project" value="InterPro"/>
</dbReference>
<reference evidence="1 2" key="1">
    <citation type="submission" date="2018-10" db="EMBL/GenBank/DDBJ databases">
        <title>Genome assembly for a Yunnan-Guizhou Plateau 3E fish, Anabarilius grahami (Regan), and its evolutionary and genetic applications.</title>
        <authorList>
            <person name="Jiang W."/>
        </authorList>
    </citation>
    <scope>NUCLEOTIDE SEQUENCE [LARGE SCALE GENOMIC DNA]</scope>
    <source>
        <strain evidence="1">AG-KIZ</strain>
        <tissue evidence="1">Muscle</tissue>
    </source>
</reference>
<gene>
    <name evidence="1" type="ORF">DPX16_23712</name>
</gene>
<name>A0A3N0YE37_ANAGA</name>
<accession>A0A3N0YE37</accession>
<dbReference type="OrthoDB" id="9906983at2759"/>
<dbReference type="EMBL" id="RJVU01045310">
    <property type="protein sequence ID" value="ROL44506.1"/>
    <property type="molecule type" value="Genomic_DNA"/>
</dbReference>